<proteinExistence type="predicted"/>
<dbReference type="HOGENOM" id="CLU_3157065_0_0_5"/>
<dbReference type="EMBL" id="JH719381">
    <property type="protein sequence ID" value="EJB07910.1"/>
    <property type="molecule type" value="Genomic_DNA"/>
</dbReference>
<sequence length="48" mass="5240">MIRPILRLLTRHVLSAFIVAALLAAPLAILQSLHGKAAFESGLMMEVR</sequence>
<organism evidence="1 2">
    <name type="scientific">Rhizobium leguminosarum bv. trifolii WSM597</name>
    <dbReference type="NCBI Taxonomy" id="754764"/>
    <lineage>
        <taxon>Bacteria</taxon>
        <taxon>Pseudomonadati</taxon>
        <taxon>Pseudomonadota</taxon>
        <taxon>Alphaproteobacteria</taxon>
        <taxon>Hyphomicrobiales</taxon>
        <taxon>Rhizobiaceae</taxon>
        <taxon>Rhizobium/Agrobacterium group</taxon>
        <taxon>Rhizobium</taxon>
    </lineage>
</organism>
<accession>J0HBV3</accession>
<reference evidence="1 2" key="1">
    <citation type="submission" date="2012-02" db="EMBL/GenBank/DDBJ databases">
        <title>Improved High-Quality Draft Sequence of Rhizobium leguminosarum bv. trifolii WSM597.</title>
        <authorList>
            <consortium name="US DOE Joint Genome Institute"/>
            <person name="Lucas S."/>
            <person name="Han J."/>
            <person name="Lapidus A."/>
            <person name="Cheng J.-F."/>
            <person name="Goodwin L."/>
            <person name="Pitluck S."/>
            <person name="Peters L."/>
            <person name="Ovchinnikova G."/>
            <person name="Held B."/>
            <person name="Detter J.C."/>
            <person name="Han C."/>
            <person name="Tapia R."/>
            <person name="Land M."/>
            <person name="Hauser L."/>
            <person name="Kyrpides N."/>
            <person name="Ivanova N."/>
            <person name="Pagani I."/>
            <person name="Brau L."/>
            <person name="Yates R."/>
            <person name="O'Hara G."/>
            <person name="Rui T."/>
            <person name="Howieson J."/>
            <person name="Reeve W."/>
            <person name="Woyke T."/>
        </authorList>
    </citation>
    <scope>NUCLEOTIDE SEQUENCE [LARGE SCALE GENOMIC DNA]</scope>
    <source>
        <strain evidence="1 2">WSM597</strain>
    </source>
</reference>
<protein>
    <submittedName>
        <fullName evidence="1">Uncharacterized protein</fullName>
    </submittedName>
</protein>
<evidence type="ECO:0000313" key="2">
    <source>
        <dbReference type="Proteomes" id="UP000005092"/>
    </source>
</evidence>
<name>J0HBV3_RHILT</name>
<dbReference type="Proteomes" id="UP000005092">
    <property type="component" value="Unassembled WGS sequence"/>
</dbReference>
<gene>
    <name evidence="1" type="ORF">Rleg9DRAFT_6932</name>
</gene>
<evidence type="ECO:0000313" key="1">
    <source>
        <dbReference type="EMBL" id="EJB07910.1"/>
    </source>
</evidence>
<dbReference type="AlphaFoldDB" id="J0HBV3"/>